<evidence type="ECO:0000313" key="1">
    <source>
        <dbReference type="EMBL" id="CCI11815.1"/>
    </source>
</evidence>
<protein>
    <submittedName>
        <fullName evidence="1">Uncharacterized protein</fullName>
    </submittedName>
</protein>
<sequence>MLWLFESGNWNENNLNPLTRINWRASLVPAAAVIPAPIAYIKVVAVKKLVVGFLIRTSGPLPLGVFGGLVGLHRLL</sequence>
<comment type="caution">
    <text evidence="1">The sequence shown here is derived from an EMBL/GenBank/DDBJ whole genome shotgun (WGS) entry which is preliminary data.</text>
</comment>
<dbReference type="Proteomes" id="UP000053237">
    <property type="component" value="Unassembled WGS sequence"/>
</dbReference>
<organism evidence="1 2">
    <name type="scientific">Albugo candida</name>
    <dbReference type="NCBI Taxonomy" id="65357"/>
    <lineage>
        <taxon>Eukaryota</taxon>
        <taxon>Sar</taxon>
        <taxon>Stramenopiles</taxon>
        <taxon>Oomycota</taxon>
        <taxon>Peronosporomycetes</taxon>
        <taxon>Albuginales</taxon>
        <taxon>Albuginaceae</taxon>
        <taxon>Albugo</taxon>
    </lineage>
</organism>
<keyword evidence="2" id="KW-1185">Reference proteome</keyword>
<dbReference type="InParanoid" id="A0A024FXH0"/>
<evidence type="ECO:0000313" key="2">
    <source>
        <dbReference type="Proteomes" id="UP000053237"/>
    </source>
</evidence>
<gene>
    <name evidence="1" type="ORF">BN9_135390</name>
</gene>
<name>A0A024FXH0_9STRA</name>
<dbReference type="AlphaFoldDB" id="A0A024FXH0"/>
<reference evidence="1 2" key="1">
    <citation type="submission" date="2012-05" db="EMBL/GenBank/DDBJ databases">
        <title>Recombination and specialization in a pathogen metapopulation.</title>
        <authorList>
            <person name="Gardiner A."/>
            <person name="Kemen E."/>
            <person name="Schultz-Larsen T."/>
            <person name="MacLean D."/>
            <person name="Van Oosterhout C."/>
            <person name="Jones J.D.G."/>
        </authorList>
    </citation>
    <scope>NUCLEOTIDE SEQUENCE [LARGE SCALE GENOMIC DNA]</scope>
    <source>
        <strain evidence="1 2">Ac Nc2</strain>
    </source>
</reference>
<dbReference type="EMBL" id="CAIX01002622">
    <property type="protein sequence ID" value="CCI11815.1"/>
    <property type="molecule type" value="Genomic_DNA"/>
</dbReference>
<accession>A0A024FXH0</accession>
<proteinExistence type="predicted"/>